<accession>M2P9P1</accession>
<comment type="cofactor">
    <cofactor evidence="13">
        <name>Zn(2+)</name>
        <dbReference type="ChEBI" id="CHEBI:29105"/>
    </cofactor>
    <text evidence="13">Binds 1 zinc ion per subunit.</text>
</comment>
<dbReference type="OrthoDB" id="9802304at2"/>
<evidence type="ECO:0000256" key="7">
    <source>
        <dbReference type="ARBA" id="ARBA00022833"/>
    </source>
</evidence>
<keyword evidence="3 13" id="KW-0820">tRNA-binding</keyword>
<dbReference type="AlphaFoldDB" id="M2P9P1"/>
<dbReference type="NCBIfam" id="TIGR00418">
    <property type="entry name" value="thrS"/>
    <property type="match status" value="1"/>
</dbReference>
<dbReference type="InterPro" id="IPR036621">
    <property type="entry name" value="Anticodon-bd_dom_sf"/>
</dbReference>
<dbReference type="Gene3D" id="3.30.54.20">
    <property type="match status" value="1"/>
</dbReference>
<dbReference type="InterPro" id="IPR045864">
    <property type="entry name" value="aa-tRNA-synth_II/BPL/LPL"/>
</dbReference>
<dbReference type="PATRIC" id="fig|999415.3.peg.623"/>
<dbReference type="eggNOG" id="COG0441">
    <property type="taxonomic scope" value="Bacteria"/>
</dbReference>
<name>M2P9P1_9FIRM</name>
<evidence type="ECO:0000313" key="16">
    <source>
        <dbReference type="Proteomes" id="UP000011758"/>
    </source>
</evidence>
<protein>
    <recommendedName>
        <fullName evidence="13">Threonine--tRNA ligase</fullName>
        <ecNumber evidence="13">6.1.1.3</ecNumber>
    </recommendedName>
    <alternativeName>
        <fullName evidence="13">Threonyl-tRNA synthetase</fullName>
        <shortName evidence="13">ThrRS</shortName>
    </alternativeName>
</protein>
<dbReference type="InterPro" id="IPR033728">
    <property type="entry name" value="ThrRS_core"/>
</dbReference>
<comment type="subunit">
    <text evidence="13">Homodimer.</text>
</comment>
<dbReference type="InterPro" id="IPR012947">
    <property type="entry name" value="tRNA_SAD"/>
</dbReference>
<keyword evidence="5 13" id="KW-0479">Metal-binding</keyword>
<comment type="similarity">
    <text evidence="1 13">Belongs to the class-II aminoacyl-tRNA synthetase family.</text>
</comment>
<dbReference type="PANTHER" id="PTHR11451:SF56">
    <property type="entry name" value="THREONINE--TRNA LIGASE 1"/>
    <property type="match status" value="1"/>
</dbReference>
<dbReference type="FunFam" id="3.30.930.10:FF:000002">
    <property type="entry name" value="Threonine--tRNA ligase"/>
    <property type="match status" value="1"/>
</dbReference>
<dbReference type="Pfam" id="PF07973">
    <property type="entry name" value="tRNA_SAD"/>
    <property type="match status" value="1"/>
</dbReference>
<dbReference type="FunFam" id="3.30.980.10:FF:000005">
    <property type="entry name" value="Threonyl-tRNA synthetase, mitochondrial"/>
    <property type="match status" value="1"/>
</dbReference>
<evidence type="ECO:0000256" key="5">
    <source>
        <dbReference type="ARBA" id="ARBA00022723"/>
    </source>
</evidence>
<keyword evidence="9 13" id="KW-0694">RNA-binding</keyword>
<dbReference type="CDD" id="cd00860">
    <property type="entry name" value="ThrRS_anticodon"/>
    <property type="match status" value="1"/>
</dbReference>
<dbReference type="SUPFAM" id="SSF52954">
    <property type="entry name" value="Class II aaRS ABD-related"/>
    <property type="match status" value="1"/>
</dbReference>
<evidence type="ECO:0000256" key="13">
    <source>
        <dbReference type="HAMAP-Rule" id="MF_00184"/>
    </source>
</evidence>
<feature type="domain" description="Aminoacyl-transfer RNA synthetases class-II family profile" evidence="14">
    <location>
        <begin position="214"/>
        <end position="480"/>
    </location>
</feature>
<dbReference type="EC" id="6.1.1.3" evidence="13"/>
<gene>
    <name evidence="13" type="primary">thrS</name>
    <name evidence="15" type="ORF">HMPREF9943_00625</name>
</gene>
<keyword evidence="10 13" id="KW-0648">Protein biosynthesis</keyword>
<dbReference type="PANTHER" id="PTHR11451">
    <property type="entry name" value="THREONINE-TRNA LIGASE"/>
    <property type="match status" value="1"/>
</dbReference>
<dbReference type="Gene3D" id="3.40.50.800">
    <property type="entry name" value="Anticodon-binding domain"/>
    <property type="match status" value="1"/>
</dbReference>
<keyword evidence="16" id="KW-1185">Reference proteome</keyword>
<dbReference type="Gene3D" id="3.30.980.10">
    <property type="entry name" value="Threonyl-trna Synthetase, Chain A, domain 2"/>
    <property type="match status" value="1"/>
</dbReference>
<evidence type="ECO:0000256" key="11">
    <source>
        <dbReference type="ARBA" id="ARBA00023146"/>
    </source>
</evidence>
<dbReference type="GO" id="GO:0006435">
    <property type="term" value="P:threonyl-tRNA aminoacylation"/>
    <property type="evidence" value="ECO:0007669"/>
    <property type="project" value="UniProtKB-UniRule"/>
</dbReference>
<comment type="caution">
    <text evidence="13">Lacks conserved residue(s) required for the propagation of feature annotation.</text>
</comment>
<dbReference type="FunFam" id="3.30.54.20:FF:000002">
    <property type="entry name" value="Threonine--tRNA ligase"/>
    <property type="match status" value="1"/>
</dbReference>
<dbReference type="GO" id="GO:0016740">
    <property type="term" value="F:transferase activity"/>
    <property type="evidence" value="ECO:0007669"/>
    <property type="project" value="UniProtKB-ARBA"/>
</dbReference>
<dbReference type="InterPro" id="IPR047246">
    <property type="entry name" value="ThrRS_anticodon"/>
</dbReference>
<dbReference type="Proteomes" id="UP000011758">
    <property type="component" value="Unassembled WGS sequence"/>
</dbReference>
<dbReference type="GO" id="GO:0046872">
    <property type="term" value="F:metal ion binding"/>
    <property type="evidence" value="ECO:0007669"/>
    <property type="project" value="UniProtKB-KW"/>
</dbReference>
<dbReference type="InterPro" id="IPR018163">
    <property type="entry name" value="Thr/Ala-tRNA-synth_IIc_edit"/>
</dbReference>
<dbReference type="InterPro" id="IPR002314">
    <property type="entry name" value="aa-tRNA-synt_IIb"/>
</dbReference>
<dbReference type="Pfam" id="PF00587">
    <property type="entry name" value="tRNA-synt_2b"/>
    <property type="match status" value="1"/>
</dbReference>
<dbReference type="FunFam" id="3.40.50.800:FF:000001">
    <property type="entry name" value="Threonine--tRNA ligase"/>
    <property type="match status" value="1"/>
</dbReference>
<dbReference type="GO" id="GO:0140096">
    <property type="term" value="F:catalytic activity, acting on a protein"/>
    <property type="evidence" value="ECO:0007669"/>
    <property type="project" value="UniProtKB-ARBA"/>
</dbReference>
<dbReference type="RefSeq" id="WP_004801945.1">
    <property type="nucleotide sequence ID" value="NZ_KB446647.1"/>
</dbReference>
<keyword evidence="6 13" id="KW-0547">Nucleotide-binding</keyword>
<keyword evidence="11 13" id="KW-0030">Aminoacyl-tRNA synthetase</keyword>
<evidence type="ECO:0000313" key="15">
    <source>
        <dbReference type="EMBL" id="EMD17062.1"/>
    </source>
</evidence>
<evidence type="ECO:0000256" key="9">
    <source>
        <dbReference type="ARBA" id="ARBA00022884"/>
    </source>
</evidence>
<comment type="caution">
    <text evidence="15">The sequence shown here is derived from an EMBL/GenBank/DDBJ whole genome shotgun (WGS) entry which is preliminary data.</text>
</comment>
<keyword evidence="7 13" id="KW-0862">Zinc</keyword>
<dbReference type="SUPFAM" id="SSF55681">
    <property type="entry name" value="Class II aaRS and biotin synthetases"/>
    <property type="match status" value="1"/>
</dbReference>
<proteinExistence type="inferred from homology"/>
<dbReference type="InterPro" id="IPR006195">
    <property type="entry name" value="aa-tRNA-synth_II"/>
</dbReference>
<dbReference type="GO" id="GO:0005524">
    <property type="term" value="F:ATP binding"/>
    <property type="evidence" value="ECO:0007669"/>
    <property type="project" value="UniProtKB-UniRule"/>
</dbReference>
<keyword evidence="2 13" id="KW-0963">Cytoplasm</keyword>
<evidence type="ECO:0000256" key="4">
    <source>
        <dbReference type="ARBA" id="ARBA00022598"/>
    </source>
</evidence>
<evidence type="ECO:0000259" key="14">
    <source>
        <dbReference type="PROSITE" id="PS50862"/>
    </source>
</evidence>
<organism evidence="15 16">
    <name type="scientific">Eggerthia catenaformis OT 569 = DSM 20559</name>
    <dbReference type="NCBI Taxonomy" id="999415"/>
    <lineage>
        <taxon>Bacteria</taxon>
        <taxon>Bacillati</taxon>
        <taxon>Bacillota</taxon>
        <taxon>Erysipelotrichia</taxon>
        <taxon>Erysipelotrichales</taxon>
        <taxon>Coprobacillaceae</taxon>
        <taxon>Eggerthia</taxon>
    </lineage>
</organism>
<evidence type="ECO:0000256" key="8">
    <source>
        <dbReference type="ARBA" id="ARBA00022840"/>
    </source>
</evidence>
<dbReference type="GO" id="GO:0004829">
    <property type="term" value="F:threonine-tRNA ligase activity"/>
    <property type="evidence" value="ECO:0007669"/>
    <property type="project" value="UniProtKB-UniRule"/>
</dbReference>
<evidence type="ECO:0000256" key="12">
    <source>
        <dbReference type="ARBA" id="ARBA00049515"/>
    </source>
</evidence>
<reference evidence="15 16" key="1">
    <citation type="submission" date="2013-02" db="EMBL/GenBank/DDBJ databases">
        <title>The Genome Sequence of Lactobacillus catenaformis F0143.</title>
        <authorList>
            <consortium name="The Broad Institute Genome Sequencing Platform"/>
            <person name="Earl A."/>
            <person name="Ward D."/>
            <person name="Feldgarden M."/>
            <person name="Gevers D."/>
            <person name="Izard J."/>
            <person name="Blanton J.M."/>
            <person name="Mathney J."/>
            <person name="Dewhirst F.E."/>
            <person name="Young S.K."/>
            <person name="Zeng Q."/>
            <person name="Gargeya S."/>
            <person name="Fitzgerald M."/>
            <person name="Haas B."/>
            <person name="Abouelleil A."/>
            <person name="Alvarado L."/>
            <person name="Arachchi H.M."/>
            <person name="Berlin A."/>
            <person name="Chapman S.B."/>
            <person name="Gearin G."/>
            <person name="Goldberg J."/>
            <person name="Griggs A."/>
            <person name="Gujja S."/>
            <person name="Hansen M."/>
            <person name="Heiman D."/>
            <person name="Howarth C."/>
            <person name="Larimer J."/>
            <person name="Lui A."/>
            <person name="MacDonald P.J.P."/>
            <person name="McCowen C."/>
            <person name="Montmayeur A."/>
            <person name="Murphy C."/>
            <person name="Neiman D."/>
            <person name="Pearson M."/>
            <person name="Priest M."/>
            <person name="Roberts A."/>
            <person name="Saif S."/>
            <person name="Shea T."/>
            <person name="Sisk P."/>
            <person name="Stolte C."/>
            <person name="Sykes S."/>
            <person name="Wortman J."/>
            <person name="Nusbaum C."/>
            <person name="Birren B."/>
        </authorList>
    </citation>
    <scope>NUCLEOTIDE SEQUENCE [LARGE SCALE GENOMIC DNA]</scope>
    <source>
        <strain evidence="15 16">OT 569</strain>
    </source>
</reference>
<dbReference type="GO" id="GO:0005737">
    <property type="term" value="C:cytoplasm"/>
    <property type="evidence" value="ECO:0007669"/>
    <property type="project" value="UniProtKB-SubCell"/>
</dbReference>
<dbReference type="InterPro" id="IPR002320">
    <property type="entry name" value="Thr-tRNA-ligase_IIa"/>
</dbReference>
<feature type="binding site" evidence="13">
    <location>
        <position position="457"/>
    </location>
    <ligand>
        <name>Zn(2+)</name>
        <dbReference type="ChEBI" id="CHEBI:29105"/>
        <note>catalytic</note>
    </ligand>
</feature>
<dbReference type="EMBL" id="AGEJ01000011">
    <property type="protein sequence ID" value="EMD17062.1"/>
    <property type="molecule type" value="Genomic_DNA"/>
</dbReference>
<dbReference type="GO" id="GO:0000049">
    <property type="term" value="F:tRNA binding"/>
    <property type="evidence" value="ECO:0007669"/>
    <property type="project" value="UniProtKB-KW"/>
</dbReference>
<dbReference type="CDD" id="cd00771">
    <property type="entry name" value="ThrRS_core"/>
    <property type="match status" value="1"/>
</dbReference>
<evidence type="ECO:0000256" key="2">
    <source>
        <dbReference type="ARBA" id="ARBA00022490"/>
    </source>
</evidence>
<comment type="subcellular location">
    <subcellularLocation>
        <location evidence="13">Cytoplasm</location>
    </subcellularLocation>
</comment>
<dbReference type="InterPro" id="IPR004154">
    <property type="entry name" value="Anticodon-bd"/>
</dbReference>
<dbReference type="Pfam" id="PF03129">
    <property type="entry name" value="HGTP_anticodon"/>
    <property type="match status" value="1"/>
</dbReference>
<evidence type="ECO:0000256" key="6">
    <source>
        <dbReference type="ARBA" id="ARBA00022741"/>
    </source>
</evidence>
<feature type="binding site" evidence="13">
    <location>
        <position position="327"/>
    </location>
    <ligand>
        <name>Zn(2+)</name>
        <dbReference type="ChEBI" id="CHEBI:29105"/>
        <note>catalytic</note>
    </ligand>
</feature>
<dbReference type="SUPFAM" id="SSF55186">
    <property type="entry name" value="ThrRS/AlaRS common domain"/>
    <property type="match status" value="1"/>
</dbReference>
<keyword evidence="8 13" id="KW-0067">ATP-binding</keyword>
<dbReference type="Gene3D" id="3.30.930.10">
    <property type="entry name" value="Bira Bifunctional Protein, Domain 2"/>
    <property type="match status" value="1"/>
</dbReference>
<dbReference type="STRING" id="999415.HMPREF9943_00625"/>
<feature type="binding site" evidence="13">
    <location>
        <position position="276"/>
    </location>
    <ligand>
        <name>Zn(2+)</name>
        <dbReference type="ChEBI" id="CHEBI:29105"/>
        <note>catalytic</note>
    </ligand>
</feature>
<dbReference type="PRINTS" id="PR01047">
    <property type="entry name" value="TRNASYNTHTHR"/>
</dbReference>
<evidence type="ECO:0000256" key="10">
    <source>
        <dbReference type="ARBA" id="ARBA00022917"/>
    </source>
</evidence>
<dbReference type="SMART" id="SM00863">
    <property type="entry name" value="tRNA_SAD"/>
    <property type="match status" value="1"/>
</dbReference>
<evidence type="ECO:0000256" key="3">
    <source>
        <dbReference type="ARBA" id="ARBA00022555"/>
    </source>
</evidence>
<dbReference type="HAMAP" id="MF_00184">
    <property type="entry name" value="Thr_tRNA_synth"/>
    <property type="match status" value="1"/>
</dbReference>
<sequence length="584" mass="68196">MRDFLNEKELNTLNHSCAHVMAQAVKHLYPQAKFWVGPVVEEGFYYDIDLGDKTISEEDLPKIEKEMKKICKDGKRIIRSEITKEEALEKFKDDEYKIDLINHFEEGTVISVYSQGDFTDLCRGPHVETVKLCKNFKLIKHSGAYWKGDKNNKVLQRIYGVCFPTKEELEEHLNFLEEAKQRDHRKLGKEMGIFMFADLVGRGLPMWLPNGFTVRRLLSDYITDKEVALGYRHVMTPSLGNVKLYKTSGHWDHYKEDMFPPMEVDEEAFVLRPMNCPHHMVIYKNSLHSYRDLPIRLAEVANDFRFEASGALTGIERTRAFTQNDSHIFCRPDQIASEFKAVAALILDVYKDFGFKDYEFRLSLRDSEDKEKYFGNDDLWEKSEAELRHVLEEMGVNYYEAKGEAAFYGPKLDVQVKSAIGHDVTLSTIQLDYQLPERFELTYVDENGEKVRPVVIHRAILGSLDRFIAFLLEETKGNLPLWLSPKQIIVLPVNNKYHQEYARKVLDDLRKEGFRVELDNRDEKLGYRIREAQMRKIPYELVLGNSERDEGTVTYRQYGQQKQTTVSYDEFVSLIKDEIKHKSI</sequence>
<dbReference type="PROSITE" id="PS50862">
    <property type="entry name" value="AA_TRNA_LIGASE_II"/>
    <property type="match status" value="1"/>
</dbReference>
<evidence type="ECO:0000256" key="1">
    <source>
        <dbReference type="ARBA" id="ARBA00008226"/>
    </source>
</evidence>
<keyword evidence="4 13" id="KW-0436">Ligase</keyword>
<comment type="catalytic activity">
    <reaction evidence="12 13">
        <text>tRNA(Thr) + L-threonine + ATP = L-threonyl-tRNA(Thr) + AMP + diphosphate + H(+)</text>
        <dbReference type="Rhea" id="RHEA:24624"/>
        <dbReference type="Rhea" id="RHEA-COMP:9670"/>
        <dbReference type="Rhea" id="RHEA-COMP:9704"/>
        <dbReference type="ChEBI" id="CHEBI:15378"/>
        <dbReference type="ChEBI" id="CHEBI:30616"/>
        <dbReference type="ChEBI" id="CHEBI:33019"/>
        <dbReference type="ChEBI" id="CHEBI:57926"/>
        <dbReference type="ChEBI" id="CHEBI:78442"/>
        <dbReference type="ChEBI" id="CHEBI:78534"/>
        <dbReference type="ChEBI" id="CHEBI:456215"/>
        <dbReference type="EC" id="6.1.1.3"/>
    </reaction>
</comment>